<dbReference type="AlphaFoldDB" id="A0A6J0B6I9"/>
<evidence type="ECO:0000313" key="7">
    <source>
        <dbReference type="Proteomes" id="UP000829291"/>
    </source>
</evidence>
<dbReference type="GO" id="GO:0061651">
    <property type="term" value="F:Atg12 conjugating enzyme activity"/>
    <property type="evidence" value="ECO:0007669"/>
    <property type="project" value="TreeGrafter"/>
</dbReference>
<keyword evidence="5" id="KW-0072">Autophagy</keyword>
<dbReference type="RefSeq" id="XP_046597903.1">
    <property type="nucleotide sequence ID" value="XM_046741947.1"/>
</dbReference>
<dbReference type="GO" id="GO:0005829">
    <property type="term" value="C:cytosol"/>
    <property type="evidence" value="ECO:0007669"/>
    <property type="project" value="TreeGrafter"/>
</dbReference>
<dbReference type="Pfam" id="PF03987">
    <property type="entry name" value="Autophagy_act_C"/>
    <property type="match status" value="1"/>
</dbReference>
<gene>
    <name evidence="8 9 10 11" type="primary">LOC107217597</name>
</gene>
<dbReference type="Proteomes" id="UP000829291">
    <property type="component" value="Chromosome 5"/>
</dbReference>
<accession>A0A6J0B6I9</accession>
<dbReference type="RefSeq" id="XP_015510669.1">
    <property type="nucleotide sequence ID" value="XM_015655183.1"/>
</dbReference>
<evidence type="ECO:0000313" key="8">
    <source>
        <dbReference type="RefSeq" id="XP_015510669.1"/>
    </source>
</evidence>
<dbReference type="GO" id="GO:0000422">
    <property type="term" value="P:autophagy of mitochondrion"/>
    <property type="evidence" value="ECO:0007669"/>
    <property type="project" value="TreeGrafter"/>
</dbReference>
<dbReference type="InterPro" id="IPR007135">
    <property type="entry name" value="Atg3/Atg10"/>
</dbReference>
<evidence type="ECO:0000256" key="3">
    <source>
        <dbReference type="ARBA" id="ARBA00022679"/>
    </source>
</evidence>
<dbReference type="GO" id="GO:0000045">
    <property type="term" value="P:autophagosome assembly"/>
    <property type="evidence" value="ECO:0007669"/>
    <property type="project" value="TreeGrafter"/>
</dbReference>
<evidence type="ECO:0000256" key="1">
    <source>
        <dbReference type="ARBA" id="ARBA00005696"/>
    </source>
</evidence>
<evidence type="ECO:0000256" key="4">
    <source>
        <dbReference type="ARBA" id="ARBA00022786"/>
    </source>
</evidence>
<organism evidence="7 9">
    <name type="scientific">Neodiprion lecontei</name>
    <name type="common">Redheaded pine sawfly</name>
    <dbReference type="NCBI Taxonomy" id="441921"/>
    <lineage>
        <taxon>Eukaryota</taxon>
        <taxon>Metazoa</taxon>
        <taxon>Ecdysozoa</taxon>
        <taxon>Arthropoda</taxon>
        <taxon>Hexapoda</taxon>
        <taxon>Insecta</taxon>
        <taxon>Pterygota</taxon>
        <taxon>Neoptera</taxon>
        <taxon>Endopterygota</taxon>
        <taxon>Hymenoptera</taxon>
        <taxon>Tenthredinoidea</taxon>
        <taxon>Diprionidae</taxon>
        <taxon>Diprioninae</taxon>
        <taxon>Neodiprion</taxon>
    </lineage>
</organism>
<evidence type="ECO:0000313" key="9">
    <source>
        <dbReference type="RefSeq" id="XP_015510670.1"/>
    </source>
</evidence>
<dbReference type="PANTHER" id="PTHR14957:SF1">
    <property type="entry name" value="UBIQUITIN-LIKE-CONJUGATING ENZYME ATG10"/>
    <property type="match status" value="1"/>
</dbReference>
<evidence type="ECO:0000313" key="11">
    <source>
        <dbReference type="RefSeq" id="XP_046597903.1"/>
    </source>
</evidence>
<comment type="similarity">
    <text evidence="1">Belongs to the ATG10 family.</text>
</comment>
<dbReference type="GO" id="GO:0032446">
    <property type="term" value="P:protein modification by small protein conjugation"/>
    <property type="evidence" value="ECO:0007669"/>
    <property type="project" value="TreeGrafter"/>
</dbReference>
<evidence type="ECO:0000256" key="2">
    <source>
        <dbReference type="ARBA" id="ARBA00021099"/>
    </source>
</evidence>
<dbReference type="KEGG" id="nlo:107217597"/>
<name>A0A6J0B6I9_NEOLC</name>
<sequence>MDGIGTVTWETFIKDAQALLKVSEKIHDDWELVGDKGAPGMAYLSRQVKTYVPCEYPIDEPPTGTDKDYWAKNLDARLAKDPFEAASKDERPLITLHHVLWSMSYSVPVLYFNGWKSDFAGCNPVSAEVAQKLISNNNLCYSELSQAIHPILGTPFLQLHPCGSQDLLRHVWKSNNKLVSWLSVAAPAALQLKLHEDYYKLTIADESREPEVMYEAY</sequence>
<proteinExistence type="inferred from homology"/>
<keyword evidence="3" id="KW-0808">Transferase</keyword>
<dbReference type="Gene3D" id="3.30.1460.50">
    <property type="match status" value="1"/>
</dbReference>
<dbReference type="RefSeq" id="XP_015510670.1">
    <property type="nucleotide sequence ID" value="XM_015655184.1"/>
</dbReference>
<evidence type="ECO:0000313" key="10">
    <source>
        <dbReference type="RefSeq" id="XP_046597902.1"/>
    </source>
</evidence>
<evidence type="ECO:0000256" key="5">
    <source>
        <dbReference type="ARBA" id="ARBA00023006"/>
    </source>
</evidence>
<protein>
    <recommendedName>
        <fullName evidence="2">Ubiquitin-like-conjugating enzyme ATG10</fullName>
    </recommendedName>
    <alternativeName>
        <fullName evidence="6">Autophagy-related protein 10</fullName>
    </alternativeName>
</protein>
<keyword evidence="4" id="KW-0833">Ubl conjugation pathway</keyword>
<dbReference type="OrthoDB" id="4089664at2759"/>
<reference evidence="8 9" key="1">
    <citation type="submission" date="2025-04" db="UniProtKB">
        <authorList>
            <consortium name="RefSeq"/>
        </authorList>
    </citation>
    <scope>IDENTIFICATION</scope>
    <source>
        <tissue evidence="10 11">Thorax and Abdomen</tissue>
        <tissue evidence="8 9">Whole body</tissue>
    </source>
</reference>
<dbReference type="PANTHER" id="PTHR14957">
    <property type="entry name" value="UBIQUITIN-LIKE-CONJUGATING ENZYME ATG10"/>
    <property type="match status" value="1"/>
</dbReference>
<evidence type="ECO:0000256" key="6">
    <source>
        <dbReference type="ARBA" id="ARBA00029833"/>
    </source>
</evidence>
<keyword evidence="7" id="KW-1185">Reference proteome</keyword>
<dbReference type="GeneID" id="107217597"/>
<dbReference type="CTD" id="83734"/>
<dbReference type="RefSeq" id="XP_046597902.1">
    <property type="nucleotide sequence ID" value="XM_046741946.1"/>
</dbReference>